<dbReference type="InterPro" id="IPR010964">
    <property type="entry name" value="M20A_pepV-rel"/>
</dbReference>
<evidence type="ECO:0000256" key="3">
    <source>
        <dbReference type="ARBA" id="ARBA00022670"/>
    </source>
</evidence>
<dbReference type="Pfam" id="PF01546">
    <property type="entry name" value="Peptidase_M20"/>
    <property type="match status" value="1"/>
</dbReference>
<proteinExistence type="inferred from homology"/>
<keyword evidence="3" id="KW-0645">Protease</keyword>
<dbReference type="Gene3D" id="3.40.630.10">
    <property type="entry name" value="Zn peptidases"/>
    <property type="match status" value="2"/>
</dbReference>
<name>A0A395W8M3_9FIRM</name>
<dbReference type="Gene3D" id="3.30.70.360">
    <property type="match status" value="1"/>
</dbReference>
<dbReference type="Proteomes" id="UP000265489">
    <property type="component" value="Unassembled WGS sequence"/>
</dbReference>
<dbReference type="GO" id="GO:0016805">
    <property type="term" value="F:dipeptidase activity"/>
    <property type="evidence" value="ECO:0007669"/>
    <property type="project" value="InterPro"/>
</dbReference>
<organism evidence="7 8">
    <name type="scientific">Holdemanella biformis</name>
    <dbReference type="NCBI Taxonomy" id="1735"/>
    <lineage>
        <taxon>Bacteria</taxon>
        <taxon>Bacillati</taxon>
        <taxon>Bacillota</taxon>
        <taxon>Erysipelotrichia</taxon>
        <taxon>Erysipelotrichales</taxon>
        <taxon>Erysipelotrichaceae</taxon>
        <taxon>Holdemanella</taxon>
    </lineage>
</organism>
<evidence type="ECO:0000256" key="4">
    <source>
        <dbReference type="ARBA" id="ARBA00022801"/>
    </source>
</evidence>
<protein>
    <submittedName>
        <fullName evidence="7">M20/M25/M40 family metallo-hydrolase</fullName>
    </submittedName>
</protein>
<dbReference type="NCBIfam" id="TIGR01887">
    <property type="entry name" value="dipeptidaselike"/>
    <property type="match status" value="1"/>
</dbReference>
<dbReference type="GO" id="GO:0008237">
    <property type="term" value="F:metallopeptidase activity"/>
    <property type="evidence" value="ECO:0007669"/>
    <property type="project" value="UniProtKB-KW"/>
</dbReference>
<comment type="caution">
    <text evidence="7">The sequence shown here is derived from an EMBL/GenBank/DDBJ whole genome shotgun (WGS) entry which is preliminary data.</text>
</comment>
<evidence type="ECO:0000256" key="5">
    <source>
        <dbReference type="ARBA" id="ARBA00022833"/>
    </source>
</evidence>
<dbReference type="AlphaFoldDB" id="A0A395W8M3"/>
<keyword evidence="6" id="KW-0482">Metalloprotease</keyword>
<evidence type="ECO:0000313" key="7">
    <source>
        <dbReference type="EMBL" id="RGU93118.1"/>
    </source>
</evidence>
<dbReference type="InterPro" id="IPR002933">
    <property type="entry name" value="Peptidase_M20"/>
</dbReference>
<dbReference type="SUPFAM" id="SSF53187">
    <property type="entry name" value="Zn-dependent exopeptidases"/>
    <property type="match status" value="1"/>
</dbReference>
<keyword evidence="5" id="KW-0862">Zinc</keyword>
<dbReference type="PROSITE" id="PS00758">
    <property type="entry name" value="ARGE_DAPE_CPG2_1"/>
    <property type="match status" value="1"/>
</dbReference>
<dbReference type="GO" id="GO:0008270">
    <property type="term" value="F:zinc ion binding"/>
    <property type="evidence" value="ECO:0007669"/>
    <property type="project" value="InterPro"/>
</dbReference>
<comment type="similarity">
    <text evidence="2">Belongs to the peptidase M20A family.</text>
</comment>
<dbReference type="InterPro" id="IPR001261">
    <property type="entry name" value="ArgE/DapE_CS"/>
</dbReference>
<dbReference type="InterPro" id="IPR050072">
    <property type="entry name" value="Peptidase_M20A"/>
</dbReference>
<gene>
    <name evidence="7" type="ORF">DWW32_03875</name>
</gene>
<dbReference type="GO" id="GO:0006508">
    <property type="term" value="P:proteolysis"/>
    <property type="evidence" value="ECO:0007669"/>
    <property type="project" value="UniProtKB-KW"/>
</dbReference>
<evidence type="ECO:0000256" key="1">
    <source>
        <dbReference type="ARBA" id="ARBA00001947"/>
    </source>
</evidence>
<sequence length="373" mass="41807">MEEELLKKIDEISDEMISGIKRIVQIDSVQSEAKPGMPFGEGVNKALEEALKLACELGFETENVDHMVGIAKYGTGEDYIGIMGHLDVVPVGEGWNHPPFSAYEDEKGRIYSRGILDNKGPTLSCLYALYAIKELKIQLKRPVHILFGTNEETGFEDLKHFLKVRKPPIMGWTPDCKYPVVYAERGRSTYRVSTAIENKTVFNQFINEYILSDNGFGNKLGLNIEDLEFGKMQMNNKKLVDLEGKLGFDFSFSYPASIRNDTIERTIKSKLSKGLQVECIHNYDPVYFDKNGFLCQTLKATYEKVTGMDGTPVTTTGGTYAKIMPNIVPFGPSFPGQKGIGHNPNEWMDRSDLILNAKIYALSIVRLANGEND</sequence>
<accession>A0A395W8M3</accession>
<evidence type="ECO:0000313" key="8">
    <source>
        <dbReference type="Proteomes" id="UP000265489"/>
    </source>
</evidence>
<dbReference type="GO" id="GO:0008777">
    <property type="term" value="F:acetylornithine deacetylase activity"/>
    <property type="evidence" value="ECO:0007669"/>
    <property type="project" value="TreeGrafter"/>
</dbReference>
<dbReference type="EMBL" id="QRYQ01000004">
    <property type="protein sequence ID" value="RGU93118.1"/>
    <property type="molecule type" value="Genomic_DNA"/>
</dbReference>
<dbReference type="RefSeq" id="WP_118324827.1">
    <property type="nucleotide sequence ID" value="NZ_QRYH01000003.1"/>
</dbReference>
<evidence type="ECO:0000256" key="2">
    <source>
        <dbReference type="ARBA" id="ARBA00006247"/>
    </source>
</evidence>
<comment type="cofactor">
    <cofactor evidence="1">
        <name>Zn(2+)</name>
        <dbReference type="ChEBI" id="CHEBI:29105"/>
    </cofactor>
</comment>
<dbReference type="PANTHER" id="PTHR43808:SF31">
    <property type="entry name" value="N-ACETYL-L-CITRULLINE DEACETYLASE"/>
    <property type="match status" value="1"/>
</dbReference>
<keyword evidence="4 7" id="KW-0378">Hydrolase</keyword>
<dbReference type="GeneID" id="66578959"/>
<reference evidence="7 8" key="1">
    <citation type="submission" date="2018-08" db="EMBL/GenBank/DDBJ databases">
        <title>A genome reference for cultivated species of the human gut microbiota.</title>
        <authorList>
            <person name="Zou Y."/>
            <person name="Xue W."/>
            <person name="Luo G."/>
        </authorList>
    </citation>
    <scope>NUCLEOTIDE SEQUENCE [LARGE SCALE GENOMIC DNA]</scope>
    <source>
        <strain evidence="7 8">AF15-20</strain>
    </source>
</reference>
<dbReference type="GO" id="GO:0006526">
    <property type="term" value="P:L-arginine biosynthetic process"/>
    <property type="evidence" value="ECO:0007669"/>
    <property type="project" value="TreeGrafter"/>
</dbReference>
<evidence type="ECO:0000256" key="6">
    <source>
        <dbReference type="ARBA" id="ARBA00023049"/>
    </source>
</evidence>
<dbReference type="PANTHER" id="PTHR43808">
    <property type="entry name" value="ACETYLORNITHINE DEACETYLASE"/>
    <property type="match status" value="1"/>
</dbReference>